<dbReference type="AlphaFoldDB" id="A0A1M6C073"/>
<dbReference type="PROSITE" id="PS51257">
    <property type="entry name" value="PROKAR_LIPOPROTEIN"/>
    <property type="match status" value="1"/>
</dbReference>
<keyword evidence="1" id="KW-0732">Signal</keyword>
<keyword evidence="3" id="KW-1185">Reference proteome</keyword>
<dbReference type="EMBL" id="FQZT01000001">
    <property type="protein sequence ID" value="SHI54134.1"/>
    <property type="molecule type" value="Genomic_DNA"/>
</dbReference>
<protein>
    <recommendedName>
        <fullName evidence="4">Lipoprotein</fullName>
    </recommendedName>
</protein>
<dbReference type="OrthoDB" id="12703at2"/>
<evidence type="ECO:0000313" key="3">
    <source>
        <dbReference type="Proteomes" id="UP000184171"/>
    </source>
</evidence>
<name>A0A1M6C073_MALRU</name>
<accession>A0A1M6C073</accession>
<organism evidence="2 3">
    <name type="scientific">Malonomonas rubra DSM 5091</name>
    <dbReference type="NCBI Taxonomy" id="1122189"/>
    <lineage>
        <taxon>Bacteria</taxon>
        <taxon>Pseudomonadati</taxon>
        <taxon>Thermodesulfobacteriota</taxon>
        <taxon>Desulfuromonadia</taxon>
        <taxon>Desulfuromonadales</taxon>
        <taxon>Geopsychrobacteraceae</taxon>
        <taxon>Malonomonas</taxon>
    </lineage>
</organism>
<sequence length="197" mass="22183">MQKKITYFLLLGLCLTLLGCSNHHGLQTRIMAGADTNICSVVLLPFENWTRKQEVALLTERLFTSQLLQTGEFNLVQAGDVGMFFLRQRLRPGSSLFKRHLTDMASQLEVDVVIQGRVVDAGSVRRSGDEKVPFLSLAFNVYDADTGALVLNTVHQRKGDDFRKLMHFGVETTLSGLTEKMSQEIIEDWFNKGITCR</sequence>
<feature type="signal peptide" evidence="1">
    <location>
        <begin position="1"/>
        <end position="25"/>
    </location>
</feature>
<dbReference type="Gene3D" id="3.40.50.10610">
    <property type="entry name" value="ABC-type transport auxiliary lipoprotein component"/>
    <property type="match status" value="1"/>
</dbReference>
<proteinExistence type="predicted"/>
<dbReference type="Proteomes" id="UP000184171">
    <property type="component" value="Unassembled WGS sequence"/>
</dbReference>
<evidence type="ECO:0000256" key="1">
    <source>
        <dbReference type="SAM" id="SignalP"/>
    </source>
</evidence>
<evidence type="ECO:0000313" key="2">
    <source>
        <dbReference type="EMBL" id="SHI54134.1"/>
    </source>
</evidence>
<dbReference type="RefSeq" id="WP_139249277.1">
    <property type="nucleotide sequence ID" value="NZ_FQZT01000001.1"/>
</dbReference>
<feature type="chain" id="PRO_5012229262" description="Lipoprotein" evidence="1">
    <location>
        <begin position="26"/>
        <end position="197"/>
    </location>
</feature>
<reference evidence="2 3" key="1">
    <citation type="submission" date="2016-11" db="EMBL/GenBank/DDBJ databases">
        <authorList>
            <person name="Jaros S."/>
            <person name="Januszkiewicz K."/>
            <person name="Wedrychowicz H."/>
        </authorList>
    </citation>
    <scope>NUCLEOTIDE SEQUENCE [LARGE SCALE GENOMIC DNA]</scope>
    <source>
        <strain evidence="2 3">DSM 5091</strain>
    </source>
</reference>
<evidence type="ECO:0008006" key="4">
    <source>
        <dbReference type="Google" id="ProtNLM"/>
    </source>
</evidence>
<gene>
    <name evidence="2" type="ORF">SAMN02745165_00353</name>
</gene>
<dbReference type="STRING" id="1122189.SAMN02745165_00353"/>